<dbReference type="Pfam" id="PF00179">
    <property type="entry name" value="UQ_con"/>
    <property type="match status" value="1"/>
</dbReference>
<name>A0A8J8SYH5_HALGN</name>
<evidence type="ECO:0000256" key="1">
    <source>
        <dbReference type="SAM" id="Phobius"/>
    </source>
</evidence>
<sequence>MAANQISVQRLMREKQKMEQELDKNSTFIALPTTNNIYEWHFVLYNFENDSAFHGGQFHGIINIPSDYPLKPPSLKFVTPNGRFNVGEKICLQLLKLYNRSFTNYHPETWSSAWTISSMLIGLVSFMHTNERTVGGVDTNDYQKKLYAQRSIQHNLKNPQFVELFSKHYQKLGINPINEDLEAQQPENQVNLLPPRTPQQNQRAKIIVAALLIFALLLLLIQIFYGF</sequence>
<evidence type="ECO:0000313" key="3">
    <source>
        <dbReference type="EMBL" id="TNV74943.1"/>
    </source>
</evidence>
<dbReference type="FunFam" id="3.10.110.10:FF:000109">
    <property type="entry name" value="Ubiquitin-conjugating enzyme E2 J2-like"/>
    <property type="match status" value="1"/>
</dbReference>
<gene>
    <name evidence="3" type="ORF">FGO68_gene15506</name>
</gene>
<feature type="transmembrane region" description="Helical" evidence="1">
    <location>
        <begin position="206"/>
        <end position="225"/>
    </location>
</feature>
<keyword evidence="4" id="KW-1185">Reference proteome</keyword>
<feature type="domain" description="UBC core" evidence="2">
    <location>
        <begin position="6"/>
        <end position="167"/>
    </location>
</feature>
<protein>
    <recommendedName>
        <fullName evidence="2">UBC core domain-containing protein</fullName>
    </recommendedName>
</protein>
<evidence type="ECO:0000313" key="4">
    <source>
        <dbReference type="Proteomes" id="UP000785679"/>
    </source>
</evidence>
<comment type="caution">
    <text evidence="3">The sequence shown here is derived from an EMBL/GenBank/DDBJ whole genome shotgun (WGS) entry which is preliminary data.</text>
</comment>
<dbReference type="InterPro" id="IPR016135">
    <property type="entry name" value="UBQ-conjugating_enzyme/RWD"/>
</dbReference>
<dbReference type="Proteomes" id="UP000785679">
    <property type="component" value="Unassembled WGS sequence"/>
</dbReference>
<dbReference type="InterPro" id="IPR000608">
    <property type="entry name" value="UBC"/>
</dbReference>
<evidence type="ECO:0000259" key="2">
    <source>
        <dbReference type="PROSITE" id="PS50127"/>
    </source>
</evidence>
<accession>A0A8J8SYH5</accession>
<dbReference type="CDD" id="cd23799">
    <property type="entry name" value="UBCc_UBE2J"/>
    <property type="match status" value="1"/>
</dbReference>
<dbReference type="OrthoDB" id="1158011at2759"/>
<proteinExistence type="predicted"/>
<dbReference type="Gene3D" id="3.10.110.10">
    <property type="entry name" value="Ubiquitin Conjugating Enzyme"/>
    <property type="match status" value="1"/>
</dbReference>
<keyword evidence="1" id="KW-0472">Membrane</keyword>
<dbReference type="SMART" id="SM00212">
    <property type="entry name" value="UBCc"/>
    <property type="match status" value="1"/>
</dbReference>
<dbReference type="EMBL" id="RRYP01016543">
    <property type="protein sequence ID" value="TNV74943.1"/>
    <property type="molecule type" value="Genomic_DNA"/>
</dbReference>
<dbReference type="PANTHER" id="PTHR24067">
    <property type="entry name" value="UBIQUITIN-CONJUGATING ENZYME E2"/>
    <property type="match status" value="1"/>
</dbReference>
<keyword evidence="1" id="KW-0812">Transmembrane</keyword>
<dbReference type="PROSITE" id="PS50127">
    <property type="entry name" value="UBC_2"/>
    <property type="match status" value="1"/>
</dbReference>
<dbReference type="SUPFAM" id="SSF54495">
    <property type="entry name" value="UBC-like"/>
    <property type="match status" value="1"/>
</dbReference>
<organism evidence="3 4">
    <name type="scientific">Halteria grandinella</name>
    <dbReference type="NCBI Taxonomy" id="5974"/>
    <lineage>
        <taxon>Eukaryota</taxon>
        <taxon>Sar</taxon>
        <taxon>Alveolata</taxon>
        <taxon>Ciliophora</taxon>
        <taxon>Intramacronucleata</taxon>
        <taxon>Spirotrichea</taxon>
        <taxon>Stichotrichia</taxon>
        <taxon>Sporadotrichida</taxon>
        <taxon>Halteriidae</taxon>
        <taxon>Halteria</taxon>
    </lineage>
</organism>
<dbReference type="AlphaFoldDB" id="A0A8J8SYH5"/>
<keyword evidence="1" id="KW-1133">Transmembrane helix</keyword>
<reference evidence="3" key="1">
    <citation type="submission" date="2019-06" db="EMBL/GenBank/DDBJ databases">
        <authorList>
            <person name="Zheng W."/>
        </authorList>
    </citation>
    <scope>NUCLEOTIDE SEQUENCE</scope>
    <source>
        <strain evidence="3">QDHG01</strain>
    </source>
</reference>
<dbReference type="InterPro" id="IPR050113">
    <property type="entry name" value="Ub_conjugating_enzyme"/>
</dbReference>